<reference evidence="1 2" key="1">
    <citation type="journal article" date="2016" name="Sci. Rep.">
        <title>Peltaster fructicola genome reveals evolution from an invasive phytopathogen to an ectophytic parasite.</title>
        <authorList>
            <person name="Xu C."/>
            <person name="Chen H."/>
            <person name="Gleason M.L."/>
            <person name="Xu J.R."/>
            <person name="Liu H."/>
            <person name="Zhang R."/>
            <person name="Sun G."/>
        </authorList>
    </citation>
    <scope>NUCLEOTIDE SEQUENCE [LARGE SCALE GENOMIC DNA]</scope>
    <source>
        <strain evidence="1 2">LNHT1506</strain>
    </source>
</reference>
<name>A0A6H0XUI3_9PEZI</name>
<dbReference type="OrthoDB" id="5356476at2759"/>
<dbReference type="AlphaFoldDB" id="A0A6H0XUI3"/>
<accession>A0A6H0XUI3</accession>
<keyword evidence="2" id="KW-1185">Reference proteome</keyword>
<gene>
    <name evidence="1" type="ORF">AMS68_003911</name>
</gene>
<dbReference type="Proteomes" id="UP000503462">
    <property type="component" value="Chromosome 3"/>
</dbReference>
<proteinExistence type="predicted"/>
<evidence type="ECO:0000313" key="2">
    <source>
        <dbReference type="Proteomes" id="UP000503462"/>
    </source>
</evidence>
<evidence type="ECO:0000313" key="1">
    <source>
        <dbReference type="EMBL" id="QIW98393.1"/>
    </source>
</evidence>
<sequence>MQGTSDPAQAQGAQLPLQSFNLPDFPPSARGLKALTLTSEIPVAQYSKLLTEPFSIPSTIPFGVESLTLELFSLGYPVGFLARLAERLPNLKSVVIYSQLFSGTTQQSQDDAVEFFKRLQNLRALHLLDVFARPGFFSSTSKWLKYNTSDVPGEARRGLMFLEINYTYDHEDPDLMSKVAATELHTLIAPGLISCSFNISPPEEVPGQISSSGKEGVMAFNESITAGIVDALLREDSYPRGLKALNVTLFTMTLADLKRVLEKHKNVVIVNATLQLEPDAAIKRDILAALEQSRKLEQFEVVGHPTLPFFIELASPGSKKFEESFPSLRDVGMLTGSLKSFKASILRSTSLGTIELMKSEQGWAKMS</sequence>
<dbReference type="EMBL" id="CP051141">
    <property type="protein sequence ID" value="QIW98393.1"/>
    <property type="molecule type" value="Genomic_DNA"/>
</dbReference>
<organism evidence="1 2">
    <name type="scientific">Peltaster fructicola</name>
    <dbReference type="NCBI Taxonomy" id="286661"/>
    <lineage>
        <taxon>Eukaryota</taxon>
        <taxon>Fungi</taxon>
        <taxon>Dikarya</taxon>
        <taxon>Ascomycota</taxon>
        <taxon>Pezizomycotina</taxon>
        <taxon>Dothideomycetes</taxon>
        <taxon>Dothideomycetes incertae sedis</taxon>
        <taxon>Peltaster</taxon>
    </lineage>
</organism>
<protein>
    <submittedName>
        <fullName evidence="1">Uncharacterized protein</fullName>
    </submittedName>
</protein>